<evidence type="ECO:0000259" key="12">
    <source>
        <dbReference type="PROSITE" id="PS50862"/>
    </source>
</evidence>
<dbReference type="CDD" id="cd00773">
    <property type="entry name" value="HisRS-like_core"/>
    <property type="match status" value="1"/>
</dbReference>
<dbReference type="EMBL" id="FWZX01000023">
    <property type="protein sequence ID" value="SMF60402.1"/>
    <property type="molecule type" value="Genomic_DNA"/>
</dbReference>
<comment type="subunit">
    <text evidence="2 10">Homodimer.</text>
</comment>
<feature type="binding site" evidence="11">
    <location>
        <position position="285"/>
    </location>
    <ligand>
        <name>L-histidine</name>
        <dbReference type="ChEBI" id="CHEBI:57595"/>
    </ligand>
</feature>
<evidence type="ECO:0000256" key="10">
    <source>
        <dbReference type="HAMAP-Rule" id="MF_00127"/>
    </source>
</evidence>
<dbReference type="PIRSF" id="PIRSF001549">
    <property type="entry name" value="His-tRNA_synth"/>
    <property type="match status" value="1"/>
</dbReference>
<dbReference type="InterPro" id="IPR004154">
    <property type="entry name" value="Anticodon-bd"/>
</dbReference>
<dbReference type="GO" id="GO:0004821">
    <property type="term" value="F:histidine-tRNA ligase activity"/>
    <property type="evidence" value="ECO:0007669"/>
    <property type="project" value="UniProtKB-UniRule"/>
</dbReference>
<dbReference type="GO" id="GO:0005737">
    <property type="term" value="C:cytoplasm"/>
    <property type="evidence" value="ECO:0007669"/>
    <property type="project" value="UniProtKB-SubCell"/>
</dbReference>
<evidence type="ECO:0000256" key="5">
    <source>
        <dbReference type="ARBA" id="ARBA00022741"/>
    </source>
</evidence>
<dbReference type="GO" id="GO:0005524">
    <property type="term" value="F:ATP binding"/>
    <property type="evidence" value="ECO:0007669"/>
    <property type="project" value="UniProtKB-UniRule"/>
</dbReference>
<evidence type="ECO:0000256" key="9">
    <source>
        <dbReference type="ARBA" id="ARBA00047639"/>
    </source>
</evidence>
<dbReference type="InterPro" id="IPR033656">
    <property type="entry name" value="HisRS_anticodon"/>
</dbReference>
<dbReference type="PANTHER" id="PTHR11476:SF7">
    <property type="entry name" value="HISTIDINE--TRNA LIGASE"/>
    <property type="match status" value="1"/>
</dbReference>
<keyword evidence="14" id="KW-1185">Reference proteome</keyword>
<dbReference type="AlphaFoldDB" id="A0A1Y6CGD4"/>
<reference evidence="13 14" key="1">
    <citation type="submission" date="2017-04" db="EMBL/GenBank/DDBJ databases">
        <authorList>
            <person name="Afonso C.L."/>
            <person name="Miller P.J."/>
            <person name="Scott M.A."/>
            <person name="Spackman E."/>
            <person name="Goraichik I."/>
            <person name="Dimitrov K.M."/>
            <person name="Suarez D.L."/>
            <person name="Swayne D.E."/>
        </authorList>
    </citation>
    <scope>NUCLEOTIDE SEQUENCE [LARGE SCALE GENOMIC DNA]</scope>
    <source>
        <strain evidence="13 14">USBA 355</strain>
    </source>
</reference>
<keyword evidence="6 10" id="KW-0067">ATP-binding</keyword>
<evidence type="ECO:0000313" key="14">
    <source>
        <dbReference type="Proteomes" id="UP000192917"/>
    </source>
</evidence>
<dbReference type="InterPro" id="IPR015807">
    <property type="entry name" value="His-tRNA-ligase"/>
</dbReference>
<proteinExistence type="inferred from homology"/>
<keyword evidence="4 10" id="KW-0436">Ligase</keyword>
<dbReference type="Gene3D" id="3.40.50.800">
    <property type="entry name" value="Anticodon-binding domain"/>
    <property type="match status" value="1"/>
</dbReference>
<comment type="catalytic activity">
    <reaction evidence="9 10">
        <text>tRNA(His) + L-histidine + ATP = L-histidyl-tRNA(His) + AMP + diphosphate + H(+)</text>
        <dbReference type="Rhea" id="RHEA:17313"/>
        <dbReference type="Rhea" id="RHEA-COMP:9665"/>
        <dbReference type="Rhea" id="RHEA-COMP:9689"/>
        <dbReference type="ChEBI" id="CHEBI:15378"/>
        <dbReference type="ChEBI" id="CHEBI:30616"/>
        <dbReference type="ChEBI" id="CHEBI:33019"/>
        <dbReference type="ChEBI" id="CHEBI:57595"/>
        <dbReference type="ChEBI" id="CHEBI:78442"/>
        <dbReference type="ChEBI" id="CHEBI:78527"/>
        <dbReference type="ChEBI" id="CHEBI:456215"/>
        <dbReference type="EC" id="6.1.1.21"/>
    </reaction>
</comment>
<dbReference type="Gene3D" id="3.30.930.10">
    <property type="entry name" value="Bira Bifunctional Protein, Domain 2"/>
    <property type="match status" value="1"/>
</dbReference>
<dbReference type="HAMAP" id="MF_00127">
    <property type="entry name" value="His_tRNA_synth"/>
    <property type="match status" value="1"/>
</dbReference>
<dbReference type="RefSeq" id="WP_085124982.1">
    <property type="nucleotide sequence ID" value="NZ_FWZX01000023.1"/>
</dbReference>
<dbReference type="InterPro" id="IPR006195">
    <property type="entry name" value="aa-tRNA-synth_II"/>
</dbReference>
<name>A0A1Y6CGD4_9PROT</name>
<dbReference type="SUPFAM" id="SSF55681">
    <property type="entry name" value="Class II aaRS and biotin synthetases"/>
    <property type="match status" value="1"/>
</dbReference>
<evidence type="ECO:0000256" key="2">
    <source>
        <dbReference type="ARBA" id="ARBA00011738"/>
    </source>
</evidence>
<dbReference type="Pfam" id="PF13393">
    <property type="entry name" value="tRNA-synt_His"/>
    <property type="match status" value="1"/>
</dbReference>
<dbReference type="PROSITE" id="PS50862">
    <property type="entry name" value="AA_TRNA_LIGASE_II"/>
    <property type="match status" value="1"/>
</dbReference>
<dbReference type="Pfam" id="PF03129">
    <property type="entry name" value="HGTP_anticodon"/>
    <property type="match status" value="1"/>
</dbReference>
<organism evidence="13 14">
    <name type="scientific">Tistlia consotensis USBA 355</name>
    <dbReference type="NCBI Taxonomy" id="560819"/>
    <lineage>
        <taxon>Bacteria</taxon>
        <taxon>Pseudomonadati</taxon>
        <taxon>Pseudomonadota</taxon>
        <taxon>Alphaproteobacteria</taxon>
        <taxon>Rhodospirillales</taxon>
        <taxon>Rhodovibrionaceae</taxon>
        <taxon>Tistlia</taxon>
    </lineage>
</organism>
<dbReference type="PANTHER" id="PTHR11476">
    <property type="entry name" value="HISTIDYL-TRNA SYNTHETASE"/>
    <property type="match status" value="1"/>
</dbReference>
<feature type="binding site" evidence="11">
    <location>
        <begin position="88"/>
        <end position="90"/>
    </location>
    <ligand>
        <name>L-histidine</name>
        <dbReference type="ChEBI" id="CHEBI:57595"/>
    </ligand>
</feature>
<evidence type="ECO:0000256" key="7">
    <source>
        <dbReference type="ARBA" id="ARBA00022917"/>
    </source>
</evidence>
<feature type="domain" description="Aminoacyl-transfer RNA synthetases class-II family profile" evidence="12">
    <location>
        <begin position="32"/>
        <end position="355"/>
    </location>
</feature>
<dbReference type="CDD" id="cd00859">
    <property type="entry name" value="HisRS_anticodon"/>
    <property type="match status" value="1"/>
</dbReference>
<evidence type="ECO:0000256" key="11">
    <source>
        <dbReference type="PIRSR" id="PIRSR001549-1"/>
    </source>
</evidence>
<keyword evidence="8 10" id="KW-0030">Aminoacyl-tRNA synthetase</keyword>
<dbReference type="Proteomes" id="UP000192917">
    <property type="component" value="Unassembled WGS sequence"/>
</dbReference>
<comment type="similarity">
    <text evidence="1 10">Belongs to the class-II aminoacyl-tRNA synthetase family.</text>
</comment>
<dbReference type="InterPro" id="IPR036621">
    <property type="entry name" value="Anticodon-bd_dom_sf"/>
</dbReference>
<dbReference type="EC" id="6.1.1.21" evidence="10"/>
<keyword evidence="3 10" id="KW-0963">Cytoplasm</keyword>
<dbReference type="InterPro" id="IPR004516">
    <property type="entry name" value="HisRS/HisZ"/>
</dbReference>
<dbReference type="SUPFAM" id="SSF52954">
    <property type="entry name" value="Class II aaRS ABD-related"/>
    <property type="match status" value="1"/>
</dbReference>
<gene>
    <name evidence="10" type="primary">hisS</name>
    <name evidence="13" type="ORF">SAMN05428998_12346</name>
</gene>
<comment type="subcellular location">
    <subcellularLocation>
        <location evidence="10">Cytoplasm</location>
    </subcellularLocation>
</comment>
<protein>
    <recommendedName>
        <fullName evidence="10">Histidine--tRNA ligase</fullName>
        <ecNumber evidence="10">6.1.1.21</ecNumber>
    </recommendedName>
    <alternativeName>
        <fullName evidence="10">Histidyl-tRNA synthetase</fullName>
        <shortName evidence="10">HisRS</shortName>
    </alternativeName>
</protein>
<dbReference type="STRING" id="560819.SAMN05428998_12346"/>
<keyword evidence="5 10" id="KW-0547">Nucleotide-binding</keyword>
<evidence type="ECO:0000256" key="8">
    <source>
        <dbReference type="ARBA" id="ARBA00023146"/>
    </source>
</evidence>
<keyword evidence="7 10" id="KW-0648">Protein biosynthesis</keyword>
<dbReference type="NCBIfam" id="TIGR00442">
    <property type="entry name" value="hisS"/>
    <property type="match status" value="1"/>
</dbReference>
<evidence type="ECO:0000256" key="6">
    <source>
        <dbReference type="ARBA" id="ARBA00022840"/>
    </source>
</evidence>
<sequence>MERQILKPTPISGFPEWLPAEKLVEQRFLDRIRATFEAYGFTPIETAAAERTEVLTAKGGLEKEIYALSRLAAGEGEEAETGLALHFDLTVPTARYVAQNYGHLTFPFRRYQMQKVWRGERPQAGRFREFYQCDIDVIGDGQLSIATDAEIPAIIYDLFRELAIGDFVIRISNRKILSGYLTHLGCPDGAIHAVLGTVDKIEKIGASKVVAEIEALGALAPAALDKLMALIATKRSNEELISHLYSVSGNERFTLGVDELAEVTEAVAALGVPDSHLEIDLTIVRGLDYYTGTIYETRLVEHPEIGSICSGGRYDDLASHFIDKPLPGVGISIGLTRLLSSLFKAGIVQASAQSPAPVLVTTLERERTGDYLKLARYLREGGIKTEVFLEPKKLGQQLKYADKKGFRFALIAGGTEFDAGTVKLKNLASGQELTVAVGQMVHVLHQKLAQE</sequence>
<dbReference type="InterPro" id="IPR041715">
    <property type="entry name" value="HisRS-like_core"/>
</dbReference>
<feature type="binding site" evidence="11">
    <location>
        <begin position="289"/>
        <end position="290"/>
    </location>
    <ligand>
        <name>L-histidine</name>
        <dbReference type="ChEBI" id="CHEBI:57595"/>
    </ligand>
</feature>
<evidence type="ECO:0000256" key="4">
    <source>
        <dbReference type="ARBA" id="ARBA00022598"/>
    </source>
</evidence>
<evidence type="ECO:0000313" key="13">
    <source>
        <dbReference type="EMBL" id="SMF60402.1"/>
    </source>
</evidence>
<evidence type="ECO:0000256" key="1">
    <source>
        <dbReference type="ARBA" id="ARBA00008226"/>
    </source>
</evidence>
<feature type="binding site" evidence="11">
    <location>
        <position position="118"/>
    </location>
    <ligand>
        <name>L-histidine</name>
        <dbReference type="ChEBI" id="CHEBI:57595"/>
    </ligand>
</feature>
<feature type="binding site" evidence="11">
    <location>
        <position position="136"/>
    </location>
    <ligand>
        <name>L-histidine</name>
        <dbReference type="ChEBI" id="CHEBI:57595"/>
    </ligand>
</feature>
<dbReference type="GO" id="GO:0006427">
    <property type="term" value="P:histidyl-tRNA aminoacylation"/>
    <property type="evidence" value="ECO:0007669"/>
    <property type="project" value="UniProtKB-UniRule"/>
</dbReference>
<dbReference type="InterPro" id="IPR045864">
    <property type="entry name" value="aa-tRNA-synth_II/BPL/LPL"/>
</dbReference>
<evidence type="ECO:0000256" key="3">
    <source>
        <dbReference type="ARBA" id="ARBA00022490"/>
    </source>
</evidence>
<feature type="binding site" evidence="11">
    <location>
        <position position="132"/>
    </location>
    <ligand>
        <name>L-histidine</name>
        <dbReference type="ChEBI" id="CHEBI:57595"/>
    </ligand>
</feature>
<accession>A0A1Y6CGD4</accession>